<evidence type="ECO:0000256" key="1">
    <source>
        <dbReference type="ARBA" id="ARBA00009437"/>
    </source>
</evidence>
<reference evidence="6 7" key="1">
    <citation type="journal article" date="2020" name="Antonie Van Leeuwenhoek">
        <title>Stenotrophomonas cyclobalanopsidis sp. nov., isolated from the leaf spot disease of Cyclobalanopsis patelliformis.</title>
        <authorList>
            <person name="Bian D.R."/>
            <person name="Xue H."/>
            <person name="Piao C.G."/>
            <person name="Li Y."/>
        </authorList>
    </citation>
    <scope>NUCLEOTIDE SEQUENCE [LARGE SCALE GENOMIC DNA]</scope>
    <source>
        <strain evidence="6 7">TPQG1-4</strain>
    </source>
</reference>
<dbReference type="PROSITE" id="PS50931">
    <property type="entry name" value="HTH_LYSR"/>
    <property type="match status" value="1"/>
</dbReference>
<dbReference type="EMBL" id="VYKI01000006">
    <property type="protein sequence ID" value="KAA9000891.1"/>
    <property type="molecule type" value="Genomic_DNA"/>
</dbReference>
<keyword evidence="4" id="KW-0804">Transcription</keyword>
<dbReference type="InterPro" id="IPR050176">
    <property type="entry name" value="LTTR"/>
</dbReference>
<comment type="caution">
    <text evidence="6">The sequence shown here is derived from an EMBL/GenBank/DDBJ whole genome shotgun (WGS) entry which is preliminary data.</text>
</comment>
<dbReference type="InterPro" id="IPR000847">
    <property type="entry name" value="LysR_HTH_N"/>
</dbReference>
<dbReference type="Pfam" id="PF03466">
    <property type="entry name" value="LysR_substrate"/>
    <property type="match status" value="1"/>
</dbReference>
<evidence type="ECO:0000259" key="5">
    <source>
        <dbReference type="PROSITE" id="PS50931"/>
    </source>
</evidence>
<name>A0ABQ6T2K5_9GAMM</name>
<dbReference type="SUPFAM" id="SSF46785">
    <property type="entry name" value="Winged helix' DNA-binding domain"/>
    <property type="match status" value="1"/>
</dbReference>
<accession>A0ABQ6T2K5</accession>
<dbReference type="Gene3D" id="3.40.190.10">
    <property type="entry name" value="Periplasmic binding protein-like II"/>
    <property type="match status" value="2"/>
</dbReference>
<dbReference type="InterPro" id="IPR036390">
    <property type="entry name" value="WH_DNA-bd_sf"/>
</dbReference>
<dbReference type="Gene3D" id="1.10.10.10">
    <property type="entry name" value="Winged helix-like DNA-binding domain superfamily/Winged helix DNA-binding domain"/>
    <property type="match status" value="1"/>
</dbReference>
<evidence type="ECO:0000256" key="2">
    <source>
        <dbReference type="ARBA" id="ARBA00023015"/>
    </source>
</evidence>
<dbReference type="Proteomes" id="UP000326367">
    <property type="component" value="Unassembled WGS sequence"/>
</dbReference>
<dbReference type="SUPFAM" id="SSF53850">
    <property type="entry name" value="Periplasmic binding protein-like II"/>
    <property type="match status" value="1"/>
</dbReference>
<gene>
    <name evidence="6" type="ORF">FJU31_07085</name>
</gene>
<proteinExistence type="inferred from homology"/>
<dbReference type="PANTHER" id="PTHR30579:SF7">
    <property type="entry name" value="HTH-TYPE TRANSCRIPTIONAL REGULATOR LRHA-RELATED"/>
    <property type="match status" value="1"/>
</dbReference>
<keyword evidence="7" id="KW-1185">Reference proteome</keyword>
<evidence type="ECO:0000256" key="3">
    <source>
        <dbReference type="ARBA" id="ARBA00023125"/>
    </source>
</evidence>
<evidence type="ECO:0000313" key="6">
    <source>
        <dbReference type="EMBL" id="KAA9000891.1"/>
    </source>
</evidence>
<keyword evidence="3" id="KW-0238">DNA-binding</keyword>
<feature type="domain" description="HTH lysR-type" evidence="5">
    <location>
        <begin position="12"/>
        <end position="69"/>
    </location>
</feature>
<sequence length="293" mass="32777">MQDSAKSNRTLFELDLLRALVMVADCGSFTTAATRLHSTQSTVSQKVRRLEELAGHRLLERGHRDVHPTDAGHTLLGYARRMLDLNEEMAQALAGATVETAVRIGVPEDFVNAQTTRMLAAFSRRHPQVKLEISSGLSRDLAHGFDHGELDLVLVKQRRNTRQAVHCRREPMHWIDSQRSSSLQLDPLPLVTFPPRGLYRDEMIQAVEALGLRWRIAFTSSSLSGIQGAVADGIGISLLPRRAVNREHRVIDGERGLPVVENYEIGLLHRPDADDAVRALAAELWRQVQREAE</sequence>
<keyword evidence="2" id="KW-0805">Transcription regulation</keyword>
<dbReference type="PRINTS" id="PR00039">
    <property type="entry name" value="HTHLYSR"/>
</dbReference>
<dbReference type="InterPro" id="IPR005119">
    <property type="entry name" value="LysR_subst-bd"/>
</dbReference>
<evidence type="ECO:0000313" key="7">
    <source>
        <dbReference type="Proteomes" id="UP000326367"/>
    </source>
</evidence>
<evidence type="ECO:0000256" key="4">
    <source>
        <dbReference type="ARBA" id="ARBA00023163"/>
    </source>
</evidence>
<comment type="similarity">
    <text evidence="1">Belongs to the LysR transcriptional regulatory family.</text>
</comment>
<dbReference type="Pfam" id="PF00126">
    <property type="entry name" value="HTH_1"/>
    <property type="match status" value="1"/>
</dbReference>
<dbReference type="InterPro" id="IPR036388">
    <property type="entry name" value="WH-like_DNA-bd_sf"/>
</dbReference>
<organism evidence="6 7">
    <name type="scientific">Stenotrophomonas cyclobalanopsidis</name>
    <dbReference type="NCBI Taxonomy" id="2771362"/>
    <lineage>
        <taxon>Bacteria</taxon>
        <taxon>Pseudomonadati</taxon>
        <taxon>Pseudomonadota</taxon>
        <taxon>Gammaproteobacteria</taxon>
        <taxon>Lysobacterales</taxon>
        <taxon>Lysobacteraceae</taxon>
        <taxon>Stenotrophomonas</taxon>
    </lineage>
</organism>
<dbReference type="PANTHER" id="PTHR30579">
    <property type="entry name" value="TRANSCRIPTIONAL REGULATOR"/>
    <property type="match status" value="1"/>
</dbReference>
<dbReference type="RefSeq" id="WP_150454116.1">
    <property type="nucleotide sequence ID" value="NZ_VYKI01000006.1"/>
</dbReference>
<protein>
    <submittedName>
        <fullName evidence="6">LysR family transcriptional regulator</fullName>
    </submittedName>
</protein>